<evidence type="ECO:0000313" key="8">
    <source>
        <dbReference type="EMBL" id="KAH7639556.1"/>
    </source>
</evidence>
<evidence type="ECO:0000256" key="1">
    <source>
        <dbReference type="ARBA" id="ARBA00022722"/>
    </source>
</evidence>
<keyword evidence="9" id="KW-0269">Exonuclease</keyword>
<dbReference type="GO" id="GO:0000175">
    <property type="term" value="F:3'-5'-RNA exonuclease activity"/>
    <property type="evidence" value="ECO:0007669"/>
    <property type="project" value="TreeGrafter"/>
</dbReference>
<dbReference type="EMBL" id="ASGP02000002">
    <property type="protein sequence ID" value="KAH9521745.1"/>
    <property type="molecule type" value="Genomic_DNA"/>
</dbReference>
<dbReference type="AlphaFoldDB" id="A0A922I6S0"/>
<sequence>MLPSVRNLSLFNGTLRDDDDQMREKSTNFPTEKRTRSFPNIRNQFVIHIYYHLNDDDNNEILQEIRQQFSEKWLNFEQESHISLIYGHYAVQYHQIEPLIYQLSELIKSFETFSLYLNEARILPNSDKSRYFLAICQVSSADFIDNEMDSDNNETNSLKKLQPPSPNRILVKSIHHIIRKYRSEIIPVDDDQIEQFIFHTSIAWFTPEHLDEAQCICDRLNRNYFNGDDEDRILSIRINRLHLKIGHISRIVNLL</sequence>
<proteinExistence type="predicted"/>
<dbReference type="EMBL" id="SDOV01000007">
    <property type="protein sequence ID" value="KAH7639556.1"/>
    <property type="molecule type" value="Genomic_DNA"/>
</dbReference>
<gene>
    <name evidence="9" type="primary">USB1</name>
    <name evidence="9" type="ORF">DERF_005377</name>
    <name evidence="8" type="ORF">HUG17_3589</name>
</gene>
<reference evidence="9" key="1">
    <citation type="submission" date="2013-05" db="EMBL/GenBank/DDBJ databases">
        <authorList>
            <person name="Yim A.K.Y."/>
            <person name="Chan T.F."/>
            <person name="Ji K.M."/>
            <person name="Liu X.Y."/>
            <person name="Zhou J.W."/>
            <person name="Li R.Q."/>
            <person name="Yang K.Y."/>
            <person name="Li J."/>
            <person name="Li M."/>
            <person name="Law P.T.W."/>
            <person name="Wu Y.L."/>
            <person name="Cai Z.L."/>
            <person name="Qin H."/>
            <person name="Bao Y."/>
            <person name="Leung R.K.K."/>
            <person name="Ng P.K.S."/>
            <person name="Zou J."/>
            <person name="Zhong X.J."/>
            <person name="Ran P.X."/>
            <person name="Zhong N.S."/>
            <person name="Liu Z.G."/>
            <person name="Tsui S.K.W."/>
        </authorList>
    </citation>
    <scope>NUCLEOTIDE SEQUENCE</scope>
    <source>
        <strain evidence="9">Derf</strain>
        <tissue evidence="9">Whole organism</tissue>
    </source>
</reference>
<dbReference type="PANTHER" id="PTHR13522">
    <property type="entry name" value="U6 SNRNA PHOSPHODIESTERASE 1"/>
    <property type="match status" value="1"/>
</dbReference>
<keyword evidence="10" id="KW-1185">Reference proteome</keyword>
<dbReference type="Proteomes" id="UP000828236">
    <property type="component" value="Unassembled WGS sequence"/>
</dbReference>
<evidence type="ECO:0000313" key="9">
    <source>
        <dbReference type="EMBL" id="KAH9521745.1"/>
    </source>
</evidence>
<reference evidence="9" key="4">
    <citation type="journal article" date="2022" name="Res Sq">
        <title>Comparative Genomics Reveals Insights into the Divergent Evolution of Astigmatic Mites and Household Pest Adaptations.</title>
        <authorList>
            <person name="Xiong Q."/>
            <person name="Wan A.T.-Y."/>
            <person name="Liu X.-Y."/>
            <person name="Fung C.S.-H."/>
            <person name="Xiao X."/>
            <person name="Malainual N."/>
            <person name="Hou J."/>
            <person name="Wang L."/>
            <person name="Wang M."/>
            <person name="Yang K."/>
            <person name="Cui Y."/>
            <person name="Leung E."/>
            <person name="Nong W."/>
            <person name="Shin S.-K."/>
            <person name="Au S."/>
            <person name="Jeong K.Y."/>
            <person name="Chew F.T."/>
            <person name="Hui J."/>
            <person name="Leung T.F."/>
            <person name="Tungtrongchitr A."/>
            <person name="Zhong N."/>
            <person name="Liu Z."/>
            <person name="Tsui S."/>
        </authorList>
    </citation>
    <scope>NUCLEOTIDE SEQUENCE</scope>
    <source>
        <strain evidence="9">Derf</strain>
        <tissue evidence="9">Whole organism</tissue>
    </source>
</reference>
<keyword evidence="1" id="KW-0540">Nuclease</keyword>
<dbReference type="Proteomes" id="UP000790347">
    <property type="component" value="Unassembled WGS sequence"/>
</dbReference>
<dbReference type="OrthoDB" id="49151at2759"/>
<keyword evidence="3" id="KW-0456">Lyase</keyword>
<reference evidence="8" key="3">
    <citation type="journal article" date="2021" name="World Allergy Organ. J.">
        <title>Chromosome-level assembly of Dermatophagoides farinae genome and transcriptome reveals two novel allergens Der f 37 and Der f 39.</title>
        <authorList>
            <person name="Chen J."/>
            <person name="Cai Z."/>
            <person name="Fan D."/>
            <person name="Hu J."/>
            <person name="Hou Y."/>
            <person name="He Y."/>
            <person name="Zhang Z."/>
            <person name="Zhao Z."/>
            <person name="Gao P."/>
            <person name="Hu W."/>
            <person name="Sun J."/>
            <person name="Li J."/>
            <person name="Ji K."/>
        </authorList>
    </citation>
    <scope>NUCLEOTIDE SEQUENCE</scope>
    <source>
        <strain evidence="8">JKM2019</strain>
    </source>
</reference>
<dbReference type="InterPro" id="IPR027521">
    <property type="entry name" value="Usb1"/>
</dbReference>
<keyword evidence="4" id="KW-0539">Nucleus</keyword>
<comment type="caution">
    <text evidence="9">The sequence shown here is derived from an EMBL/GenBank/DDBJ whole genome shotgun (WGS) entry which is preliminary data.</text>
</comment>
<evidence type="ECO:0000313" key="10">
    <source>
        <dbReference type="Proteomes" id="UP000790347"/>
    </source>
</evidence>
<evidence type="ECO:0000256" key="6">
    <source>
        <dbReference type="ARBA" id="ARBA00029543"/>
    </source>
</evidence>
<comment type="catalytic activity">
    <reaction evidence="5">
        <text>a 3'-end uridylyl-uridine-RNA = a 3'-end 2',3'-cyclophospho-uridine-RNA + uridine</text>
        <dbReference type="Rhea" id="RHEA:46052"/>
        <dbReference type="Rhea" id="RHEA-COMP:17384"/>
        <dbReference type="Rhea" id="RHEA-COMP:17385"/>
        <dbReference type="ChEBI" id="CHEBI:16704"/>
        <dbReference type="ChEBI" id="CHEBI:85643"/>
        <dbReference type="ChEBI" id="CHEBI:85644"/>
    </reaction>
    <physiologicalReaction direction="left-to-right" evidence="5">
        <dbReference type="Rhea" id="RHEA:46053"/>
    </physiologicalReaction>
</comment>
<reference evidence="8" key="2">
    <citation type="submission" date="2020-06" db="EMBL/GenBank/DDBJ databases">
        <authorList>
            <person name="Ji K."/>
            <person name="Li J."/>
        </authorList>
    </citation>
    <scope>NUCLEOTIDE SEQUENCE</scope>
    <source>
        <strain evidence="8">JKM2019</strain>
        <tissue evidence="8">Whole body</tissue>
    </source>
</reference>
<dbReference type="Gene3D" id="3.90.1140.10">
    <property type="entry name" value="Cyclic phosphodiesterase"/>
    <property type="match status" value="1"/>
</dbReference>
<dbReference type="GO" id="GO:0005634">
    <property type="term" value="C:nucleus"/>
    <property type="evidence" value="ECO:0007669"/>
    <property type="project" value="TreeGrafter"/>
</dbReference>
<evidence type="ECO:0000256" key="3">
    <source>
        <dbReference type="ARBA" id="ARBA00023239"/>
    </source>
</evidence>
<evidence type="ECO:0000256" key="2">
    <source>
        <dbReference type="ARBA" id="ARBA00022801"/>
    </source>
</evidence>
<evidence type="ECO:0000256" key="7">
    <source>
        <dbReference type="ARBA" id="ARBA00030030"/>
    </source>
</evidence>
<dbReference type="Pfam" id="PF09749">
    <property type="entry name" value="HVSL"/>
    <property type="match status" value="1"/>
</dbReference>
<dbReference type="GO" id="GO:0034477">
    <property type="term" value="P:U6 snRNA 3'-end processing"/>
    <property type="evidence" value="ECO:0007669"/>
    <property type="project" value="InterPro"/>
</dbReference>
<name>A0A922I6S0_DERFA</name>
<dbReference type="PANTHER" id="PTHR13522:SF3">
    <property type="entry name" value="U6 SNRNA PHOSPHODIESTERASE 1"/>
    <property type="match status" value="1"/>
</dbReference>
<protein>
    <recommendedName>
        <fullName evidence="6">U6 snRNA phosphodiesterase 1</fullName>
    </recommendedName>
    <alternativeName>
        <fullName evidence="7">3'-5' RNA exonuclease USB1</fullName>
    </alternativeName>
</protein>
<dbReference type="GO" id="GO:0016829">
    <property type="term" value="F:lyase activity"/>
    <property type="evidence" value="ECO:0007669"/>
    <property type="project" value="UniProtKB-KW"/>
</dbReference>
<evidence type="ECO:0000256" key="5">
    <source>
        <dbReference type="ARBA" id="ARBA00029300"/>
    </source>
</evidence>
<organism evidence="9 10">
    <name type="scientific">Dermatophagoides farinae</name>
    <name type="common">American house dust mite</name>
    <dbReference type="NCBI Taxonomy" id="6954"/>
    <lineage>
        <taxon>Eukaryota</taxon>
        <taxon>Metazoa</taxon>
        <taxon>Ecdysozoa</taxon>
        <taxon>Arthropoda</taxon>
        <taxon>Chelicerata</taxon>
        <taxon>Arachnida</taxon>
        <taxon>Acari</taxon>
        <taxon>Acariformes</taxon>
        <taxon>Sarcoptiformes</taxon>
        <taxon>Astigmata</taxon>
        <taxon>Psoroptidia</taxon>
        <taxon>Analgoidea</taxon>
        <taxon>Pyroglyphidae</taxon>
        <taxon>Dermatophagoidinae</taxon>
        <taxon>Dermatophagoides</taxon>
    </lineage>
</organism>
<evidence type="ECO:0000256" key="4">
    <source>
        <dbReference type="ARBA" id="ARBA00023242"/>
    </source>
</evidence>
<accession>A0A922I6S0</accession>
<keyword evidence="2" id="KW-0378">Hydrolase</keyword>